<name>M3HSX2_CANMX</name>
<dbReference type="Proteomes" id="UP000011777">
    <property type="component" value="Unassembled WGS sequence"/>
</dbReference>
<feature type="domain" description="Alcohol dehydrogenase-like N-terminal" evidence="1">
    <location>
        <begin position="41"/>
        <end position="120"/>
    </location>
</feature>
<dbReference type="AlphaFoldDB" id="M3HSX2"/>
<dbReference type="PANTHER" id="PTHR45348">
    <property type="entry name" value="HYPOTHETICAL OXIDOREDUCTASE (EUROFUNG)"/>
    <property type="match status" value="1"/>
</dbReference>
<dbReference type="HOGENOM" id="CLU_2190124_0_0_1"/>
<dbReference type="GO" id="GO:0016651">
    <property type="term" value="F:oxidoreductase activity, acting on NAD(P)H"/>
    <property type="evidence" value="ECO:0007669"/>
    <property type="project" value="InterPro"/>
</dbReference>
<gene>
    <name evidence="2" type="ORF">G210_1707</name>
</gene>
<dbReference type="SUPFAM" id="SSF50129">
    <property type="entry name" value="GroES-like"/>
    <property type="match status" value="1"/>
</dbReference>
<reference evidence="2 3" key="1">
    <citation type="submission" date="2013-02" db="EMBL/GenBank/DDBJ databases">
        <title>Genome sequence of Candida maltosa Xu316, a potential industrial strain for xylitol and ethanol production.</title>
        <authorList>
            <person name="Yu J."/>
            <person name="Wang Q."/>
            <person name="Geng X."/>
            <person name="Bao W."/>
            <person name="He P."/>
            <person name="Cai J."/>
        </authorList>
    </citation>
    <scope>NUCLEOTIDE SEQUENCE [LARGE SCALE GENOMIC DNA]</scope>
    <source>
        <strain evidence="3">Xu316</strain>
    </source>
</reference>
<dbReference type="Pfam" id="PF08240">
    <property type="entry name" value="ADH_N"/>
    <property type="match status" value="1"/>
</dbReference>
<dbReference type="Gene3D" id="3.90.180.10">
    <property type="entry name" value="Medium-chain alcohol dehydrogenases, catalytic domain"/>
    <property type="match status" value="1"/>
</dbReference>
<dbReference type="STRING" id="1245528.M3HSX2"/>
<evidence type="ECO:0000259" key="1">
    <source>
        <dbReference type="Pfam" id="PF08240"/>
    </source>
</evidence>
<dbReference type="InterPro" id="IPR011032">
    <property type="entry name" value="GroES-like_sf"/>
</dbReference>
<organism evidence="2 3">
    <name type="scientific">Candida maltosa (strain Xu316)</name>
    <name type="common">Yeast</name>
    <dbReference type="NCBI Taxonomy" id="1245528"/>
    <lineage>
        <taxon>Eukaryota</taxon>
        <taxon>Fungi</taxon>
        <taxon>Dikarya</taxon>
        <taxon>Ascomycota</taxon>
        <taxon>Saccharomycotina</taxon>
        <taxon>Pichiomycetes</taxon>
        <taxon>Debaryomycetaceae</taxon>
        <taxon>Candida/Lodderomyces clade</taxon>
        <taxon>Candida</taxon>
    </lineage>
</organism>
<feature type="non-terminal residue" evidence="2">
    <location>
        <position position="122"/>
    </location>
</feature>
<protein>
    <recommendedName>
        <fullName evidence="1">Alcohol dehydrogenase-like N-terminal domain-containing protein</fullName>
    </recommendedName>
</protein>
<comment type="caution">
    <text evidence="2">The sequence shown here is derived from an EMBL/GenBank/DDBJ whole genome shotgun (WGS) entry which is preliminary data.</text>
</comment>
<evidence type="ECO:0000313" key="3">
    <source>
        <dbReference type="Proteomes" id="UP000011777"/>
    </source>
</evidence>
<dbReference type="OrthoDB" id="3509362at2759"/>
<accession>M3HSX2</accession>
<dbReference type="EMBL" id="AOGT01000154">
    <property type="protein sequence ID" value="EMG50672.1"/>
    <property type="molecule type" value="Genomic_DNA"/>
</dbReference>
<evidence type="ECO:0000313" key="2">
    <source>
        <dbReference type="EMBL" id="EMG50672.1"/>
    </source>
</evidence>
<proteinExistence type="predicted"/>
<sequence length="122" mass="13513">MSKEIVYKRWSFRNGSSPLKIINDKLSFPTDAQGNLIIPKENILVKIHYASLNPVDGKLHHITYFPPFTNHGIGKDFSGKIVAVGGNITKFKAGDLVQGFFPGVLTPSQGTFSEYLLFDTNV</sequence>
<dbReference type="InterPro" id="IPR013154">
    <property type="entry name" value="ADH-like_N"/>
</dbReference>
<dbReference type="InterPro" id="IPR047122">
    <property type="entry name" value="Trans-enoyl_RdTase-like"/>
</dbReference>
<keyword evidence="3" id="KW-1185">Reference proteome</keyword>